<dbReference type="AlphaFoldDB" id="A0A090AHU3"/>
<gene>
    <name evidence="2" type="ORF">THII_0008</name>
</gene>
<dbReference type="Proteomes" id="UP000031623">
    <property type="component" value="Chromosome"/>
</dbReference>
<evidence type="ECO:0008006" key="4">
    <source>
        <dbReference type="Google" id="ProtNLM"/>
    </source>
</evidence>
<dbReference type="KEGG" id="tig:THII_0008"/>
<sequence length="310" mass="33334">MSKKVGLTFLRKLALVFAVVPFVVGGMAHAAASLPDVGTKTVMNGKINTNVEVINIGQKISLFTFAKPHITCVVIAATTTGNRFQQRNIQITSVHQEFSLLPDLQLGPSIVISANPNRESTGTIISQAIDSELPAVQTVNLFVVAEVNGMKLVNQEPVVFVGEIDQWPPNGSQYYQQGSTDFYMADENLEPTGKPVLRFFGSDVTLLAKFTNLSAIATVGGISLAWTATERNNAGFYAWRGQPLSGQCTNDASNYPNPVRISGLVPSQGDTNSGFDYTYLDSQGNQNNCYAIEAIDFNGGSTFSAIVPVQ</sequence>
<organism evidence="2 3">
    <name type="scientific">Thioploca ingrica</name>
    <dbReference type="NCBI Taxonomy" id="40754"/>
    <lineage>
        <taxon>Bacteria</taxon>
        <taxon>Pseudomonadati</taxon>
        <taxon>Pseudomonadota</taxon>
        <taxon>Gammaproteobacteria</taxon>
        <taxon>Thiotrichales</taxon>
        <taxon>Thiotrichaceae</taxon>
        <taxon>Thioploca</taxon>
    </lineage>
</organism>
<feature type="chain" id="PRO_5001852820" description="Secreted protein" evidence="1">
    <location>
        <begin position="31"/>
        <end position="310"/>
    </location>
</feature>
<evidence type="ECO:0000313" key="3">
    <source>
        <dbReference type="Proteomes" id="UP000031623"/>
    </source>
</evidence>
<dbReference type="OrthoDB" id="663485at2"/>
<protein>
    <recommendedName>
        <fullName evidence="4">Secreted protein</fullName>
    </recommendedName>
</protein>
<dbReference type="HOGENOM" id="CLU_896969_0_0_6"/>
<accession>A0A090AHU3</accession>
<keyword evidence="1" id="KW-0732">Signal</keyword>
<name>A0A090AHU3_9GAMM</name>
<evidence type="ECO:0000256" key="1">
    <source>
        <dbReference type="SAM" id="SignalP"/>
    </source>
</evidence>
<reference evidence="2 3" key="1">
    <citation type="journal article" date="2014" name="ISME J.">
        <title>Ecophysiology of Thioploca ingrica as revealed by the complete genome sequence supplemented with proteomic evidence.</title>
        <authorList>
            <person name="Kojima H."/>
            <person name="Ogura Y."/>
            <person name="Yamamoto N."/>
            <person name="Togashi T."/>
            <person name="Mori H."/>
            <person name="Watanabe T."/>
            <person name="Nemoto F."/>
            <person name="Kurokawa K."/>
            <person name="Hayashi T."/>
            <person name="Fukui M."/>
        </authorList>
    </citation>
    <scope>NUCLEOTIDE SEQUENCE [LARGE SCALE GENOMIC DNA]</scope>
</reference>
<dbReference type="EMBL" id="AP014633">
    <property type="protein sequence ID" value="BAP54305.1"/>
    <property type="molecule type" value="Genomic_DNA"/>
</dbReference>
<keyword evidence="3" id="KW-1185">Reference proteome</keyword>
<feature type="signal peptide" evidence="1">
    <location>
        <begin position="1"/>
        <end position="30"/>
    </location>
</feature>
<proteinExistence type="predicted"/>
<evidence type="ECO:0000313" key="2">
    <source>
        <dbReference type="EMBL" id="BAP54305.1"/>
    </source>
</evidence>
<dbReference type="STRING" id="40754.THII_0008"/>